<gene>
    <name evidence="1" type="primary">emi5_2</name>
    <name evidence="1" type="ORF">DSO57_1031180</name>
</gene>
<keyword evidence="2" id="KW-1185">Reference proteome</keyword>
<dbReference type="EMBL" id="QTSX02002351">
    <property type="protein sequence ID" value="KAJ9075910.1"/>
    <property type="molecule type" value="Genomic_DNA"/>
</dbReference>
<name>A0ACC2TMF1_9FUNG</name>
<dbReference type="Proteomes" id="UP001165960">
    <property type="component" value="Unassembled WGS sequence"/>
</dbReference>
<protein>
    <submittedName>
        <fullName evidence="1">Succinate dehydrogenase assembly factor 2 mitochondrial</fullName>
    </submittedName>
</protein>
<accession>A0ACC2TMF1</accession>
<evidence type="ECO:0000313" key="1">
    <source>
        <dbReference type="EMBL" id="KAJ9075910.1"/>
    </source>
</evidence>
<comment type="caution">
    <text evidence="1">The sequence shown here is derived from an EMBL/GenBank/DDBJ whole genome shotgun (WGS) entry which is preliminary data.</text>
</comment>
<evidence type="ECO:0000313" key="2">
    <source>
        <dbReference type="Proteomes" id="UP001165960"/>
    </source>
</evidence>
<proteinExistence type="predicted"/>
<reference evidence="1" key="1">
    <citation type="submission" date="2022-04" db="EMBL/GenBank/DDBJ databases">
        <title>Genome of the entomopathogenic fungus Entomophthora muscae.</title>
        <authorList>
            <person name="Elya C."/>
            <person name="Lovett B.R."/>
            <person name="Lee E."/>
            <person name="Macias A.M."/>
            <person name="Hajek A.E."/>
            <person name="De Bivort B.L."/>
            <person name="Kasson M.T."/>
            <person name="De Fine Licht H.H."/>
            <person name="Stajich J.E."/>
        </authorList>
    </citation>
    <scope>NUCLEOTIDE SEQUENCE</scope>
    <source>
        <strain evidence="1">Berkeley</strain>
    </source>
</reference>
<organism evidence="1 2">
    <name type="scientific">Entomophthora muscae</name>
    <dbReference type="NCBI Taxonomy" id="34485"/>
    <lineage>
        <taxon>Eukaryota</taxon>
        <taxon>Fungi</taxon>
        <taxon>Fungi incertae sedis</taxon>
        <taxon>Zoopagomycota</taxon>
        <taxon>Entomophthoromycotina</taxon>
        <taxon>Entomophthoromycetes</taxon>
        <taxon>Entomophthorales</taxon>
        <taxon>Entomophthoraceae</taxon>
        <taxon>Entomophthora</taxon>
    </lineage>
</organism>
<sequence>MFNLTIRSLGRRSLALSKISSVNRVPYLSFSVASKFNAESRDKLEIFTKPNETAETLRSRLVYQCRKRGILETDLILSTFAKEHLSKLSHEDCKDLDRLLEENDWDIYYWATEERVPPPKIADLNVFKLLRDHAKNKAKRVLRMPDL</sequence>